<evidence type="ECO:0000313" key="4">
    <source>
        <dbReference type="Proteomes" id="UP000529783"/>
    </source>
</evidence>
<evidence type="ECO:0000259" key="2">
    <source>
        <dbReference type="Pfam" id="PF03713"/>
    </source>
</evidence>
<feature type="chain" id="PRO_5039057505" evidence="1">
    <location>
        <begin position="28"/>
        <end position="206"/>
    </location>
</feature>
<organism evidence="3 4">
    <name type="scientific">Actinomadura luteofluorescens</name>
    <dbReference type="NCBI Taxonomy" id="46163"/>
    <lineage>
        <taxon>Bacteria</taxon>
        <taxon>Bacillati</taxon>
        <taxon>Actinomycetota</taxon>
        <taxon>Actinomycetes</taxon>
        <taxon>Streptosporangiales</taxon>
        <taxon>Thermomonosporaceae</taxon>
        <taxon>Actinomadura</taxon>
    </lineage>
</organism>
<dbReference type="PANTHER" id="PTHR36933:SF1">
    <property type="entry name" value="SLL0788 PROTEIN"/>
    <property type="match status" value="1"/>
</dbReference>
<dbReference type="EMBL" id="JACCBA010000001">
    <property type="protein sequence ID" value="NYD50183.1"/>
    <property type="molecule type" value="Genomic_DNA"/>
</dbReference>
<dbReference type="InterPro" id="IPR012347">
    <property type="entry name" value="Ferritin-like"/>
</dbReference>
<dbReference type="RefSeq" id="WP_179846790.1">
    <property type="nucleotide sequence ID" value="NZ_JACCBA010000001.1"/>
</dbReference>
<sequence>MRRGLTTSGSLALIAACVALLAVQCGAGGGPPSPVPVQARGGAGFNSTDVMFLQMMVPHQGQGVKLARMARGRPVRPEVATLAAAIETTQLAEIRDMAGRLRTWHRPPTADPHSHDHDSHGGMPATTDAELKSLARTPPDRFERAFLDLLIAHQDDAVQLARLETGRGEDAWTRRLAGRVDRSRSAQIDRMLTLLGSPAPKNHPQK</sequence>
<dbReference type="AlphaFoldDB" id="A0A7Y9JJ13"/>
<feature type="signal peptide" evidence="1">
    <location>
        <begin position="1"/>
        <end position="27"/>
    </location>
</feature>
<dbReference type="Pfam" id="PF03713">
    <property type="entry name" value="DUF305"/>
    <property type="match status" value="1"/>
</dbReference>
<dbReference type="PANTHER" id="PTHR36933">
    <property type="entry name" value="SLL0788 PROTEIN"/>
    <property type="match status" value="1"/>
</dbReference>
<feature type="domain" description="DUF305" evidence="2">
    <location>
        <begin position="49"/>
        <end position="195"/>
    </location>
</feature>
<keyword evidence="4" id="KW-1185">Reference proteome</keyword>
<name>A0A7Y9JJ13_9ACTN</name>
<dbReference type="Gene3D" id="1.20.1260.10">
    <property type="match status" value="1"/>
</dbReference>
<protein>
    <submittedName>
        <fullName evidence="3">Uncharacterized protein (DUF305 family)</fullName>
    </submittedName>
</protein>
<dbReference type="Proteomes" id="UP000529783">
    <property type="component" value="Unassembled WGS sequence"/>
</dbReference>
<accession>A0A7Y9JJ13</accession>
<dbReference type="InterPro" id="IPR005183">
    <property type="entry name" value="DUF305_CopM-like"/>
</dbReference>
<dbReference type="PROSITE" id="PS51257">
    <property type="entry name" value="PROKAR_LIPOPROTEIN"/>
    <property type="match status" value="1"/>
</dbReference>
<comment type="caution">
    <text evidence="3">The sequence shown here is derived from an EMBL/GenBank/DDBJ whole genome shotgun (WGS) entry which is preliminary data.</text>
</comment>
<proteinExistence type="predicted"/>
<evidence type="ECO:0000256" key="1">
    <source>
        <dbReference type="SAM" id="SignalP"/>
    </source>
</evidence>
<evidence type="ECO:0000313" key="3">
    <source>
        <dbReference type="EMBL" id="NYD50183.1"/>
    </source>
</evidence>
<gene>
    <name evidence="3" type="ORF">BJY14_006166</name>
</gene>
<reference evidence="3 4" key="1">
    <citation type="submission" date="2020-07" db="EMBL/GenBank/DDBJ databases">
        <title>Sequencing the genomes of 1000 actinobacteria strains.</title>
        <authorList>
            <person name="Klenk H.-P."/>
        </authorList>
    </citation>
    <scope>NUCLEOTIDE SEQUENCE [LARGE SCALE GENOMIC DNA]</scope>
    <source>
        <strain evidence="3 4">DSM 40398</strain>
    </source>
</reference>
<keyword evidence="1" id="KW-0732">Signal</keyword>